<reference evidence="6 7" key="2">
    <citation type="journal article" date="2016" name="Genome Announc.">
        <title>Complete Genome Sequence of a Strain of Azospirillum thiophilum Isolated from a Sulfide Spring.</title>
        <authorList>
            <person name="Fomenkov A."/>
            <person name="Vincze T."/>
            <person name="Grabovich M."/>
            <person name="Anton B.P."/>
            <person name="Dubinina G."/>
            <person name="Orlova M."/>
            <person name="Belousova E."/>
            <person name="Roberts R.J."/>
        </authorList>
    </citation>
    <scope>NUCLEOTIDE SEQUENCE [LARGE SCALE GENOMIC DNA]</scope>
    <source>
        <strain evidence="6 7">BV-S</strain>
    </source>
</reference>
<dbReference type="InterPro" id="IPR015943">
    <property type="entry name" value="WD40/YVTN_repeat-like_dom_sf"/>
</dbReference>
<keyword evidence="7" id="KW-1185">Reference proteome</keyword>
<keyword evidence="2" id="KW-0677">Repeat</keyword>
<dbReference type="PANTHER" id="PTHR19879">
    <property type="entry name" value="TRANSCRIPTION INITIATION FACTOR TFIID"/>
    <property type="match status" value="1"/>
</dbReference>
<dbReference type="RefSeq" id="WP_045586119.1">
    <property type="nucleotide sequence ID" value="NZ_CP012402.1"/>
</dbReference>
<dbReference type="EMBL" id="CP012402">
    <property type="protein sequence ID" value="ALG72377.1"/>
    <property type="molecule type" value="Genomic_DNA"/>
</dbReference>
<dbReference type="PROSITE" id="PS00678">
    <property type="entry name" value="WD_REPEATS_1"/>
    <property type="match status" value="3"/>
</dbReference>
<dbReference type="InterPro" id="IPR013783">
    <property type="entry name" value="Ig-like_fold"/>
</dbReference>
<dbReference type="CDD" id="cd00200">
    <property type="entry name" value="WD40"/>
    <property type="match status" value="1"/>
</dbReference>
<evidence type="ECO:0000256" key="3">
    <source>
        <dbReference type="PROSITE-ProRule" id="PRU00221"/>
    </source>
</evidence>
<dbReference type="PROSITE" id="PS50082">
    <property type="entry name" value="WD_REPEATS_2"/>
    <property type="match status" value="5"/>
</dbReference>
<dbReference type="SUPFAM" id="SSF50978">
    <property type="entry name" value="WD40 repeat-like"/>
    <property type="match status" value="1"/>
</dbReference>
<feature type="repeat" description="WD" evidence="3">
    <location>
        <begin position="316"/>
        <end position="357"/>
    </location>
</feature>
<dbReference type="Gene3D" id="3.40.50.1460">
    <property type="match status" value="1"/>
</dbReference>
<dbReference type="Pfam" id="PF00656">
    <property type="entry name" value="Peptidase_C14"/>
    <property type="match status" value="1"/>
</dbReference>
<dbReference type="SMART" id="SM00320">
    <property type="entry name" value="WD40"/>
    <property type="match status" value="7"/>
</dbReference>
<dbReference type="InterPro" id="IPR036322">
    <property type="entry name" value="WD40_repeat_dom_sf"/>
</dbReference>
<dbReference type="Pfam" id="PF00400">
    <property type="entry name" value="WD40"/>
    <property type="match status" value="4"/>
</dbReference>
<keyword evidence="1 3" id="KW-0853">WD repeat</keyword>
<dbReference type="KEGG" id="ati:AL072_14770"/>
<dbReference type="GO" id="GO:0004197">
    <property type="term" value="F:cysteine-type endopeptidase activity"/>
    <property type="evidence" value="ECO:0007669"/>
    <property type="project" value="InterPro"/>
</dbReference>
<dbReference type="GO" id="GO:0006508">
    <property type="term" value="P:proteolysis"/>
    <property type="evidence" value="ECO:0007669"/>
    <property type="project" value="InterPro"/>
</dbReference>
<evidence type="ECO:0000259" key="5">
    <source>
        <dbReference type="Pfam" id="PF00656"/>
    </source>
</evidence>
<feature type="repeat" description="WD" evidence="3">
    <location>
        <begin position="158"/>
        <end position="192"/>
    </location>
</feature>
<proteinExistence type="predicted"/>
<evidence type="ECO:0000313" key="6">
    <source>
        <dbReference type="EMBL" id="ALG72377.1"/>
    </source>
</evidence>
<dbReference type="InterPro" id="IPR019775">
    <property type="entry name" value="WD40_repeat_CS"/>
</dbReference>
<dbReference type="InterPro" id="IPR011600">
    <property type="entry name" value="Pept_C14_caspase"/>
</dbReference>
<feature type="region of interest" description="Disordered" evidence="4">
    <location>
        <begin position="784"/>
        <end position="815"/>
    </location>
</feature>
<feature type="repeat" description="WD" evidence="3">
    <location>
        <begin position="111"/>
        <end position="152"/>
    </location>
</feature>
<organism evidence="6 7">
    <name type="scientific">Azospirillum thiophilum</name>
    <dbReference type="NCBI Taxonomy" id="528244"/>
    <lineage>
        <taxon>Bacteria</taxon>
        <taxon>Pseudomonadati</taxon>
        <taxon>Pseudomonadota</taxon>
        <taxon>Alphaproteobacteria</taxon>
        <taxon>Rhodospirillales</taxon>
        <taxon>Azospirillaceae</taxon>
        <taxon>Azospirillum</taxon>
    </lineage>
</organism>
<feature type="repeat" description="WD" evidence="3">
    <location>
        <begin position="71"/>
        <end position="112"/>
    </location>
</feature>
<feature type="repeat" description="WD" evidence="3">
    <location>
        <begin position="193"/>
        <end position="234"/>
    </location>
</feature>
<dbReference type="PROSITE" id="PS50294">
    <property type="entry name" value="WD_REPEATS_REGION"/>
    <property type="match status" value="3"/>
</dbReference>
<dbReference type="PRINTS" id="PR00320">
    <property type="entry name" value="GPROTEINBRPT"/>
</dbReference>
<evidence type="ECO:0000256" key="1">
    <source>
        <dbReference type="ARBA" id="ARBA00022574"/>
    </source>
</evidence>
<dbReference type="InterPro" id="IPR001680">
    <property type="entry name" value="WD40_rpt"/>
</dbReference>
<evidence type="ECO:0000313" key="7">
    <source>
        <dbReference type="Proteomes" id="UP000069935"/>
    </source>
</evidence>
<sequence>MFNRRRLSTRLTGSALLAGLLLAGPLLTGLLVTGWSQPAAAQGAIMRNQTRIINQAVTNQVRQALRPRLLIRDGAGAVSAMETGAAGRHLALASADGGVRVWDLESGRQVQRLQAGPVRALAVADSSRTLATVGPDGSVTLWDILQGQPLRRIAAGGVQAVRLSPDGALLATAAADGTVRLWSAGSGQPAATLAGAGGAVAALAFSPDGRRLAAGGADRAVRLWSVPDGQPLATMTGAEAAVTALAFAADGTLHAGDAGGAVQVWRAGSATPARSIRAAGSAVTALAVRPDGLVAVANGSRSLGVWTGEGRQLVSVENPEGTVAAAAFAPGAERVIGAGSDGRARVWDLGNGALAAQLIMTRGGWSVLDGAGRFDGSDGGLGDVAWQAEQEVFEMTNFSQPYYEPGLLAKTLRAPAALLTPGAPTVTAGIAPPPTVQIAAPAGAAAPGPASVAVTAADRGAGIAEIVLYANGKALDPAAVTATEDVDVNGQPGRRVTFTVDLVAGSNRLRAVALGDNRIESVPAQALVTVAAPVEKPVLHVVVVGINQYANPVLELNYAVADARGVTAWARKQTGNGVFAEVKLHELYDRQATRANIGSLFAQLKATRPQDVVVIYVAGHGENAEQSWYFLPTEFGRNLPFETAAGDARGGQAFRQAVLQAVAADGISARSFYKNVLQIGAQHVVLLIDSCKSGGVKRAFEADADRRALALVGQQAGVHILAATDKNQLAVELEALGHGAFTYAVLNGLGGAADGNPADGMISAREVLGYAVAQVPAMALRHSQSEQNPTVFSRGADFPLGPAGERQAKARKKKS</sequence>
<dbReference type="PANTHER" id="PTHR19879:SF9">
    <property type="entry name" value="TRANSCRIPTION INITIATION FACTOR TFIID SUBUNIT 5"/>
    <property type="match status" value="1"/>
</dbReference>
<dbReference type="Gene3D" id="2.130.10.10">
    <property type="entry name" value="YVTN repeat-like/Quinoprotein amine dehydrogenase"/>
    <property type="match status" value="3"/>
</dbReference>
<accession>A0AAC8VZQ3</accession>
<gene>
    <name evidence="6" type="ORF">AL072_14770</name>
</gene>
<evidence type="ECO:0000256" key="2">
    <source>
        <dbReference type="ARBA" id="ARBA00022737"/>
    </source>
</evidence>
<protein>
    <recommendedName>
        <fullName evidence="5">Peptidase C14 caspase domain-containing protein</fullName>
    </recommendedName>
</protein>
<name>A0AAC8VZQ3_9PROT</name>
<reference evidence="7" key="1">
    <citation type="submission" date="2015-08" db="EMBL/GenBank/DDBJ databases">
        <title>Complete Genome Sequence of Azospirillum thiophilum BV-S.</title>
        <authorList>
            <person name="Fomenkov A."/>
            <person name="Vincze T."/>
            <person name="Grabovich M."/>
            <person name="Dubinina G."/>
            <person name="Orlova M."/>
            <person name="Belousova E."/>
            <person name="Roberts R.J."/>
        </authorList>
    </citation>
    <scope>NUCLEOTIDE SEQUENCE [LARGE SCALE GENOMIC DNA]</scope>
    <source>
        <strain evidence="7">BV-S</strain>
    </source>
</reference>
<dbReference type="Proteomes" id="UP000069935">
    <property type="component" value="Chromosome 2"/>
</dbReference>
<dbReference type="AlphaFoldDB" id="A0AAC8VZQ3"/>
<evidence type="ECO:0000256" key="4">
    <source>
        <dbReference type="SAM" id="MobiDB-lite"/>
    </source>
</evidence>
<dbReference type="Gene3D" id="2.60.40.10">
    <property type="entry name" value="Immunoglobulins"/>
    <property type="match status" value="1"/>
</dbReference>
<feature type="domain" description="Peptidase C14 caspase" evidence="5">
    <location>
        <begin position="541"/>
        <end position="793"/>
    </location>
</feature>
<dbReference type="InterPro" id="IPR020472">
    <property type="entry name" value="WD40_PAC1"/>
</dbReference>